<protein>
    <recommendedName>
        <fullName evidence="4">Tyr recombinase domain-containing protein</fullName>
    </recommendedName>
</protein>
<feature type="domain" description="Tyr recombinase" evidence="4">
    <location>
        <begin position="221"/>
        <end position="399"/>
    </location>
</feature>
<gene>
    <name evidence="5" type="ORF">B7P33_17750</name>
</gene>
<dbReference type="Proteomes" id="UP000219559">
    <property type="component" value="Unassembled WGS sequence"/>
</dbReference>
<dbReference type="PANTHER" id="PTHR30349">
    <property type="entry name" value="PHAGE INTEGRASE-RELATED"/>
    <property type="match status" value="1"/>
</dbReference>
<name>A0A2A4G3W3_9FLAO</name>
<evidence type="ECO:0000256" key="3">
    <source>
        <dbReference type="ARBA" id="ARBA00023172"/>
    </source>
</evidence>
<evidence type="ECO:0000256" key="1">
    <source>
        <dbReference type="ARBA" id="ARBA00008857"/>
    </source>
</evidence>
<keyword evidence="2" id="KW-0238">DNA-binding</keyword>
<dbReference type="GO" id="GO:0006310">
    <property type="term" value="P:DNA recombination"/>
    <property type="evidence" value="ECO:0007669"/>
    <property type="project" value="UniProtKB-KW"/>
</dbReference>
<dbReference type="Gene3D" id="1.10.443.10">
    <property type="entry name" value="Intergrase catalytic core"/>
    <property type="match status" value="1"/>
</dbReference>
<sequence>MKANNSFSLLFYPRISDLDKNGKATLFLRITVDGKRAELSLKRKVNPKTWCPISGKIKEKGLVSKEINDYIDELKVRVRQFQGDFVIKGQPYTASTIKSCLVNKGADSKTVLNIYDEHNSNVRELLGKDFTYGTYRRHIRTRNHLSRFIQKEFGKIDYFVQDVDLAFINRFDIFLRKNGAGGHNTITKYVTNFKKIVRVAFANNWISTDPFFHWKAKWVKTEREVLTERELQVLIKTEFKLERLNRTRDIFVFCCFTGLSYIDVKKLTLCNIVFGLNGKKWITILRTKTKVKSTIPLLPLAERILEKYSGYTSKHENVCLLPVYSNQKLNKYLKEISTLCQINKRVTFHLSRHTFATTVTLANGVPIESVSKMLGHQSIRTTQIYAKVLDKKLFKDMEQVISRYESI</sequence>
<dbReference type="InterPro" id="IPR002104">
    <property type="entry name" value="Integrase_catalytic"/>
</dbReference>
<dbReference type="InterPro" id="IPR050090">
    <property type="entry name" value="Tyrosine_recombinase_XerCD"/>
</dbReference>
<dbReference type="RefSeq" id="WP_097441220.1">
    <property type="nucleotide sequence ID" value="NZ_KZ300477.1"/>
</dbReference>
<evidence type="ECO:0000256" key="2">
    <source>
        <dbReference type="ARBA" id="ARBA00023125"/>
    </source>
</evidence>
<dbReference type="Pfam" id="PF17293">
    <property type="entry name" value="Arm-DNA-bind_5"/>
    <property type="match status" value="1"/>
</dbReference>
<dbReference type="InterPro" id="IPR013762">
    <property type="entry name" value="Integrase-like_cat_sf"/>
</dbReference>
<dbReference type="AlphaFoldDB" id="A0A2A4G3W3"/>
<evidence type="ECO:0000313" key="5">
    <source>
        <dbReference type="EMBL" id="PCE63113.1"/>
    </source>
</evidence>
<reference evidence="5 6" key="1">
    <citation type="submission" date="2017-04" db="EMBL/GenBank/DDBJ databases">
        <title>A new member of the family Flavobacteriaceae isolated from ascidians.</title>
        <authorList>
            <person name="Chen L."/>
        </authorList>
    </citation>
    <scope>NUCLEOTIDE SEQUENCE [LARGE SCALE GENOMIC DNA]</scope>
    <source>
        <strain evidence="5 6">HQA918</strain>
    </source>
</reference>
<dbReference type="Pfam" id="PF13102">
    <property type="entry name" value="Phage_int_SAM_5"/>
    <property type="match status" value="1"/>
</dbReference>
<dbReference type="InterPro" id="IPR025269">
    <property type="entry name" value="SAM-like_dom"/>
</dbReference>
<dbReference type="GO" id="GO:0003677">
    <property type="term" value="F:DNA binding"/>
    <property type="evidence" value="ECO:0007669"/>
    <property type="project" value="UniProtKB-KW"/>
</dbReference>
<evidence type="ECO:0000259" key="4">
    <source>
        <dbReference type="PROSITE" id="PS51898"/>
    </source>
</evidence>
<dbReference type="PROSITE" id="PS51898">
    <property type="entry name" value="TYR_RECOMBINASE"/>
    <property type="match status" value="1"/>
</dbReference>
<dbReference type="InterPro" id="IPR010998">
    <property type="entry name" value="Integrase_recombinase_N"/>
</dbReference>
<proteinExistence type="inferred from homology"/>
<dbReference type="InterPro" id="IPR035386">
    <property type="entry name" value="Arm-DNA-bind_5"/>
</dbReference>
<dbReference type="Pfam" id="PF00589">
    <property type="entry name" value="Phage_integrase"/>
    <property type="match status" value="1"/>
</dbReference>
<evidence type="ECO:0000313" key="6">
    <source>
        <dbReference type="Proteomes" id="UP000219559"/>
    </source>
</evidence>
<keyword evidence="3" id="KW-0233">DNA recombination</keyword>
<dbReference type="Gene3D" id="1.10.150.130">
    <property type="match status" value="1"/>
</dbReference>
<dbReference type="EMBL" id="NBWU01000007">
    <property type="protein sequence ID" value="PCE63113.1"/>
    <property type="molecule type" value="Genomic_DNA"/>
</dbReference>
<dbReference type="InterPro" id="IPR011010">
    <property type="entry name" value="DNA_brk_join_enz"/>
</dbReference>
<dbReference type="PANTHER" id="PTHR30349:SF64">
    <property type="entry name" value="PROPHAGE INTEGRASE INTD-RELATED"/>
    <property type="match status" value="1"/>
</dbReference>
<dbReference type="OrthoDB" id="1098628at2"/>
<dbReference type="GO" id="GO:0015074">
    <property type="term" value="P:DNA integration"/>
    <property type="evidence" value="ECO:0007669"/>
    <property type="project" value="InterPro"/>
</dbReference>
<keyword evidence="6" id="KW-1185">Reference proteome</keyword>
<comment type="similarity">
    <text evidence="1">Belongs to the 'phage' integrase family.</text>
</comment>
<accession>A0A2A4G3W3</accession>
<dbReference type="CDD" id="cd01185">
    <property type="entry name" value="INTN1_C_like"/>
    <property type="match status" value="1"/>
</dbReference>
<comment type="caution">
    <text evidence="5">The sequence shown here is derived from an EMBL/GenBank/DDBJ whole genome shotgun (WGS) entry which is preliminary data.</text>
</comment>
<dbReference type="SUPFAM" id="SSF56349">
    <property type="entry name" value="DNA breaking-rejoining enzymes"/>
    <property type="match status" value="1"/>
</dbReference>
<organism evidence="5 6">
    <name type="scientific">Sediminicola luteus</name>
    <dbReference type="NCBI Taxonomy" id="319238"/>
    <lineage>
        <taxon>Bacteria</taxon>
        <taxon>Pseudomonadati</taxon>
        <taxon>Bacteroidota</taxon>
        <taxon>Flavobacteriia</taxon>
        <taxon>Flavobacteriales</taxon>
        <taxon>Flavobacteriaceae</taxon>
        <taxon>Sediminicola</taxon>
    </lineage>
</organism>